<comment type="similarity">
    <text evidence="1">Belongs to the peptidase S8 family.</text>
</comment>
<evidence type="ECO:0000256" key="1">
    <source>
        <dbReference type="ARBA" id="ARBA00011073"/>
    </source>
</evidence>
<dbReference type="SUPFAM" id="SSF52743">
    <property type="entry name" value="Subtilisin-like"/>
    <property type="match status" value="1"/>
</dbReference>
<evidence type="ECO:0000256" key="3">
    <source>
        <dbReference type="ARBA" id="ARBA00022801"/>
    </source>
</evidence>
<reference evidence="6 7" key="1">
    <citation type="submission" date="2020-08" db="EMBL/GenBank/DDBJ databases">
        <title>Functional genomics of gut bacteria from endangered species of beetles.</title>
        <authorList>
            <person name="Carlos-Shanley C."/>
        </authorList>
    </citation>
    <scope>NUCLEOTIDE SEQUENCE [LARGE SCALE GENOMIC DNA]</scope>
    <source>
        <strain evidence="6 7">S00142</strain>
    </source>
</reference>
<keyword evidence="7" id="KW-1185">Reference proteome</keyword>
<evidence type="ECO:0000256" key="2">
    <source>
        <dbReference type="ARBA" id="ARBA00022670"/>
    </source>
</evidence>
<dbReference type="InterPro" id="IPR000209">
    <property type="entry name" value="Peptidase_S8/S53_dom"/>
</dbReference>
<dbReference type="Gene3D" id="3.40.50.200">
    <property type="entry name" value="Peptidase S8/S53 domain"/>
    <property type="match status" value="1"/>
</dbReference>
<proteinExistence type="inferred from homology"/>
<dbReference type="InterPro" id="IPR036852">
    <property type="entry name" value="Peptidase_S8/S53_dom_sf"/>
</dbReference>
<dbReference type="Proteomes" id="UP000561681">
    <property type="component" value="Unassembled WGS sequence"/>
</dbReference>
<dbReference type="RefSeq" id="WP_184161292.1">
    <property type="nucleotide sequence ID" value="NZ_JACHLD010000003.1"/>
</dbReference>
<evidence type="ECO:0000313" key="6">
    <source>
        <dbReference type="EMBL" id="MBB4802100.1"/>
    </source>
</evidence>
<dbReference type="InterPro" id="IPR050131">
    <property type="entry name" value="Peptidase_S8_subtilisin-like"/>
</dbReference>
<dbReference type="InterPro" id="IPR034074">
    <property type="entry name" value="Y4bN_pept_dom"/>
</dbReference>
<keyword evidence="2" id="KW-0645">Protease</keyword>
<comment type="caution">
    <text evidence="6">The sequence shown here is derived from an EMBL/GenBank/DDBJ whole genome shotgun (WGS) entry which is preliminary data.</text>
</comment>
<evidence type="ECO:0000313" key="7">
    <source>
        <dbReference type="Proteomes" id="UP000561681"/>
    </source>
</evidence>
<dbReference type="PANTHER" id="PTHR43806">
    <property type="entry name" value="PEPTIDASE S8"/>
    <property type="match status" value="1"/>
</dbReference>
<gene>
    <name evidence="6" type="ORF">HNP37_002173</name>
</gene>
<dbReference type="AlphaFoldDB" id="A0A7W7N6R8"/>
<organism evidence="6 7">
    <name type="scientific">Flavobacterium nitrogenifigens</name>
    <dbReference type="NCBI Taxonomy" id="1617283"/>
    <lineage>
        <taxon>Bacteria</taxon>
        <taxon>Pseudomonadati</taxon>
        <taxon>Bacteroidota</taxon>
        <taxon>Flavobacteriia</taxon>
        <taxon>Flavobacteriales</taxon>
        <taxon>Flavobacteriaceae</taxon>
        <taxon>Flavobacterium</taxon>
    </lineage>
</organism>
<accession>A0A7W7N6R8</accession>
<dbReference type="GO" id="GO:0004252">
    <property type="term" value="F:serine-type endopeptidase activity"/>
    <property type="evidence" value="ECO:0007669"/>
    <property type="project" value="InterPro"/>
</dbReference>
<dbReference type="PANTHER" id="PTHR43806:SF11">
    <property type="entry name" value="CEREVISIN-RELATED"/>
    <property type="match status" value="1"/>
</dbReference>
<dbReference type="Pfam" id="PF00082">
    <property type="entry name" value="Peptidase_S8"/>
    <property type="match status" value="1"/>
</dbReference>
<dbReference type="GO" id="GO:0006508">
    <property type="term" value="P:proteolysis"/>
    <property type="evidence" value="ECO:0007669"/>
    <property type="project" value="UniProtKB-KW"/>
</dbReference>
<protein>
    <recommendedName>
        <fullName evidence="5">Peptidase S8/S53 domain-containing protein</fullName>
    </recommendedName>
</protein>
<dbReference type="EMBL" id="JACHLD010000003">
    <property type="protein sequence ID" value="MBB4802100.1"/>
    <property type="molecule type" value="Genomic_DNA"/>
</dbReference>
<sequence>MSDKPHIKLESYTESNTFRYAGTNFPNSREKQVRDRNYHGRMLLDQINAVREHFDLSDETSINTTLVRDDVVYVNFSSDWGYVLDFDKFDKNGFKANKKIFQLLNIQCEEADFNGEKRFRYHVLVVINRLGVSEFINKIELFLTKNTTRINKETGEREVTDVPSNSDLLNNIEIIRIATLRSFWVDEPEIPFPDENQDMWWEVWFRRTRTHADTLDSAIYNLTLHGCQIGLETLELTEHIVKLVKGTAAQLSRALLVLDNLAELRNPQQLSDFITHKDISDETKRQYLDDLNSRVDSEYSPESVLICLLDSGVNNRHPLLERFLPDSHLYTYNESWGTDDSEPHGGHGTGVAGLALYGDLTDALADAGRITIFHGLESFKIYHHRTANDPGLYGAITQTAVSSPVIDRAGNPRVYCMTVTDSNLRFKGRPSAWSSAIDQIAFGGNEEPQLFIISAGNVYGTKHEHYPDLNHLECIHDPAQAHNAITVGTYTRKDKIAANTGHTALAPNGAMAPSNSTSILFDKNCPNKPEVVFEGGNSSTDGTFISDHAELKLLSLDSDYDTDIFIPFGDTSGAAALAAKMAAEIRTAYPKYWPETVRALMVHSADWTPAMLSNRALSDLRERDKINLLRSVGYGVPNLDRALYSAENNLTLVAEREIQPYKKEDSTGKYNDYHLFTLPWPKEALESLEQTSVALKVTLSYYIEPNPGSRKFASHYQYASHQLDFEIIKRLESVEEFKARISKPDEEDGESGVNRKGESWMLGRPSIKGSIRKDMLQLTGREMAERNIIAVFPKNGWYKNLKRQNKFDQQVRYSLIVSIETESEDVDLYTPVMIEIFA</sequence>
<evidence type="ECO:0000259" key="5">
    <source>
        <dbReference type="Pfam" id="PF00082"/>
    </source>
</evidence>
<feature type="domain" description="Peptidase S8/S53" evidence="5">
    <location>
        <begin position="303"/>
        <end position="635"/>
    </location>
</feature>
<keyword evidence="4" id="KW-0720">Serine protease</keyword>
<dbReference type="CDD" id="cd04847">
    <property type="entry name" value="Peptidases_S8_Subtilisin_like_2"/>
    <property type="match status" value="1"/>
</dbReference>
<name>A0A7W7N6R8_9FLAO</name>
<keyword evidence="3" id="KW-0378">Hydrolase</keyword>
<evidence type="ECO:0000256" key="4">
    <source>
        <dbReference type="ARBA" id="ARBA00022825"/>
    </source>
</evidence>